<sequence length="770" mass="83541">ICRCSKVSRKVERREESRSKGMQQQGGSRYGVPPCEMAPFSPAPPASRAHLLGVPSPEPLQDPPLAEAPSPLSSRPPAANFDELAPGAAGGNLPEDDGEGGERGGSGATGNRWPRQETLALLQIRSDMDSAFRDATLKGPLWEEVSRKLAELGYKRSAKKCKEKFENVRKYYKRTKDGRAGRQDGKSYRFFNQLEALHGGSSGGGGGATGMAGPPASIAQPISAVAPSTLTVPTRAVVQEPTPPLGPQGISSSAALGISFSSNSSSSASSESDDEETEEAGESQEGRKRKRGGGDSGSSRKMMAFFDRLMKQVMERQEAMQQRFLDAIEKREQDRMIRDEAWRRQEMTRLNREQELLAQERAMAASRDTAIISYLQKLSGQTIPMPTMPATPVSHAPPPQSAAPPRKPQPPPPTTQQQQRPPASVHSPSKQHVVQSHHHITEMARHQSSSGTELVPNTEPQDTEDGANLEPMSSSSRWPKAEVHALINLRSGLDSKYHEAGPKGPLWEEISAGMQRLGYNRSAKRCKEKWENINKYFKKVKDSNRHRPDDSKTCPYFHQLDALYRNRLLGSGSNVGTQRQEGQEINPASNQQQSGAPMNLSSPPPLHQPAAEAESKNEKNCSNNSGSDGNSEGGGGSNAIQAQTGNGGLPSSIFDEGLKKVSAAPPLSLPKNLCIFAGDIITWWIDAALKTVVIAKELMGQQQSAINDYDKLNEADSDNMDRDEEDDDDDDDDEDGKMQYKIQFQRQNVSAGSGGNTSTATAGSFLAIAQ</sequence>
<organism evidence="9 10">
    <name type="scientific">Musa troglodytarum</name>
    <name type="common">fe'i banana</name>
    <dbReference type="NCBI Taxonomy" id="320322"/>
    <lineage>
        <taxon>Eukaryota</taxon>
        <taxon>Viridiplantae</taxon>
        <taxon>Streptophyta</taxon>
        <taxon>Embryophyta</taxon>
        <taxon>Tracheophyta</taxon>
        <taxon>Spermatophyta</taxon>
        <taxon>Magnoliopsida</taxon>
        <taxon>Liliopsida</taxon>
        <taxon>Zingiberales</taxon>
        <taxon>Musaceae</taxon>
        <taxon>Musa</taxon>
    </lineage>
</organism>
<feature type="domain" description="Myb-like" evidence="8">
    <location>
        <begin position="470"/>
        <end position="534"/>
    </location>
</feature>
<dbReference type="FunFam" id="1.10.10.60:FF:000092">
    <property type="entry name" value="Trihelix transcription factor GT-2"/>
    <property type="match status" value="1"/>
</dbReference>
<keyword evidence="2" id="KW-0677">Repeat</keyword>
<evidence type="ECO:0000256" key="1">
    <source>
        <dbReference type="ARBA" id="ARBA00004123"/>
    </source>
</evidence>
<feature type="region of interest" description="Disordered" evidence="7">
    <location>
        <begin position="234"/>
        <end position="303"/>
    </location>
</feature>
<feature type="region of interest" description="Disordered" evidence="7">
    <location>
        <begin position="709"/>
        <end position="770"/>
    </location>
</feature>
<dbReference type="PROSITE" id="PS50090">
    <property type="entry name" value="MYB_LIKE"/>
    <property type="match status" value="2"/>
</dbReference>
<comment type="subcellular location">
    <subcellularLocation>
        <location evidence="1">Nucleus</location>
    </subcellularLocation>
</comment>
<feature type="compositionally biased region" description="Polar residues" evidence="7">
    <location>
        <begin position="571"/>
        <end position="580"/>
    </location>
</feature>
<keyword evidence="3" id="KW-0805">Transcription regulation</keyword>
<evidence type="ECO:0000256" key="3">
    <source>
        <dbReference type="ARBA" id="ARBA00023015"/>
    </source>
</evidence>
<feature type="compositionally biased region" description="Basic and acidic residues" evidence="7">
    <location>
        <begin position="9"/>
        <end position="19"/>
    </location>
</feature>
<evidence type="ECO:0000259" key="8">
    <source>
        <dbReference type="PROSITE" id="PS50090"/>
    </source>
</evidence>
<feature type="non-terminal residue" evidence="9">
    <location>
        <position position="1"/>
    </location>
</feature>
<dbReference type="EMBL" id="CP097504">
    <property type="protein sequence ID" value="URD86333.1"/>
    <property type="molecule type" value="Genomic_DNA"/>
</dbReference>
<evidence type="ECO:0000256" key="5">
    <source>
        <dbReference type="ARBA" id="ARBA00023163"/>
    </source>
</evidence>
<feature type="compositionally biased region" description="Acidic residues" evidence="7">
    <location>
        <begin position="271"/>
        <end position="282"/>
    </location>
</feature>
<dbReference type="Pfam" id="PF13837">
    <property type="entry name" value="Myb_DNA-bind_4"/>
    <property type="match status" value="2"/>
</dbReference>
<feature type="compositionally biased region" description="Acidic residues" evidence="7">
    <location>
        <begin position="715"/>
        <end position="735"/>
    </location>
</feature>
<dbReference type="GO" id="GO:0005634">
    <property type="term" value="C:nucleus"/>
    <property type="evidence" value="ECO:0007669"/>
    <property type="project" value="UniProtKB-SubCell"/>
</dbReference>
<dbReference type="PANTHER" id="PTHR21654:SF84">
    <property type="entry name" value="SI:DKEY-66I24.7"/>
    <property type="match status" value="1"/>
</dbReference>
<reference evidence="9" key="1">
    <citation type="submission" date="2022-05" db="EMBL/GenBank/DDBJ databases">
        <title>The Musa troglodytarum L. genome provides insights into the mechanism of non-climacteric behaviour and enrichment of carotenoids.</title>
        <authorList>
            <person name="Wang J."/>
        </authorList>
    </citation>
    <scope>NUCLEOTIDE SEQUENCE</scope>
    <source>
        <tissue evidence="9">Leaf</tissue>
    </source>
</reference>
<keyword evidence="10" id="KW-1185">Reference proteome</keyword>
<feature type="region of interest" description="Disordered" evidence="7">
    <location>
        <begin position="1"/>
        <end position="115"/>
    </location>
</feature>
<feature type="compositionally biased region" description="Low complexity" evidence="7">
    <location>
        <begin position="415"/>
        <end position="424"/>
    </location>
</feature>
<dbReference type="GO" id="GO:0006355">
    <property type="term" value="P:regulation of DNA-templated transcription"/>
    <property type="evidence" value="ECO:0007669"/>
    <property type="project" value="UniProtKB-ARBA"/>
</dbReference>
<proteinExistence type="predicted"/>
<feature type="region of interest" description="Disordered" evidence="7">
    <location>
        <begin position="383"/>
        <end position="478"/>
    </location>
</feature>
<keyword evidence="5" id="KW-0804">Transcription</keyword>
<gene>
    <name evidence="9" type="ORF">MUK42_27724</name>
</gene>
<dbReference type="SMART" id="SM00717">
    <property type="entry name" value="SANT"/>
    <property type="match status" value="2"/>
</dbReference>
<feature type="compositionally biased region" description="Polar residues" evidence="7">
    <location>
        <begin position="586"/>
        <end position="601"/>
    </location>
</feature>
<dbReference type="Gene3D" id="1.10.10.60">
    <property type="entry name" value="Homeodomain-like"/>
    <property type="match status" value="2"/>
</dbReference>
<dbReference type="OrthoDB" id="691673at2759"/>
<dbReference type="CDD" id="cd12203">
    <property type="entry name" value="GT1"/>
    <property type="match status" value="2"/>
</dbReference>
<evidence type="ECO:0000256" key="6">
    <source>
        <dbReference type="ARBA" id="ARBA00023242"/>
    </source>
</evidence>
<evidence type="ECO:0000313" key="9">
    <source>
        <dbReference type="EMBL" id="URD86333.1"/>
    </source>
</evidence>
<feature type="compositionally biased region" description="Low complexity" evidence="7">
    <location>
        <begin position="63"/>
        <end position="79"/>
    </location>
</feature>
<dbReference type="PANTHER" id="PTHR21654">
    <property type="entry name" value="FI21293P1"/>
    <property type="match status" value="1"/>
</dbReference>
<feature type="compositionally biased region" description="Low complexity" evidence="7">
    <location>
        <begin position="249"/>
        <end position="270"/>
    </location>
</feature>
<dbReference type="AlphaFoldDB" id="A0A9E7EZI7"/>
<feature type="region of interest" description="Disordered" evidence="7">
    <location>
        <begin position="571"/>
        <end position="648"/>
    </location>
</feature>
<dbReference type="GO" id="GO:0003677">
    <property type="term" value="F:DNA binding"/>
    <property type="evidence" value="ECO:0007669"/>
    <property type="project" value="UniProtKB-KW"/>
</dbReference>
<name>A0A9E7EZI7_9LILI</name>
<protein>
    <submittedName>
        <fullName evidence="9">SANT</fullName>
    </submittedName>
</protein>
<dbReference type="InterPro" id="IPR044822">
    <property type="entry name" value="Myb_DNA-bind_4"/>
</dbReference>
<feature type="compositionally biased region" description="Low complexity" evidence="7">
    <location>
        <begin position="620"/>
        <end position="630"/>
    </location>
</feature>
<feature type="domain" description="Myb-like" evidence="8">
    <location>
        <begin position="105"/>
        <end position="169"/>
    </location>
</feature>
<dbReference type="FunFam" id="1.10.10.60:FF:000061">
    <property type="entry name" value="Trihelix transcription factor GT-2"/>
    <property type="match status" value="1"/>
</dbReference>
<feature type="compositionally biased region" description="Pro residues" evidence="7">
    <location>
        <begin position="395"/>
        <end position="414"/>
    </location>
</feature>
<evidence type="ECO:0000256" key="4">
    <source>
        <dbReference type="ARBA" id="ARBA00023125"/>
    </source>
</evidence>
<keyword evidence="4" id="KW-0238">DNA-binding</keyword>
<evidence type="ECO:0000256" key="7">
    <source>
        <dbReference type="SAM" id="MobiDB-lite"/>
    </source>
</evidence>
<evidence type="ECO:0000256" key="2">
    <source>
        <dbReference type="ARBA" id="ARBA00022737"/>
    </source>
</evidence>
<accession>A0A9E7EZI7</accession>
<evidence type="ECO:0000313" key="10">
    <source>
        <dbReference type="Proteomes" id="UP001055439"/>
    </source>
</evidence>
<dbReference type="InterPro" id="IPR001005">
    <property type="entry name" value="SANT/Myb"/>
</dbReference>
<keyword evidence="6" id="KW-0539">Nucleus</keyword>
<dbReference type="Proteomes" id="UP001055439">
    <property type="component" value="Chromosome 2"/>
</dbReference>